<dbReference type="EMBL" id="JABSTU010000002">
    <property type="protein sequence ID" value="KAH8037719.1"/>
    <property type="molecule type" value="Genomic_DNA"/>
</dbReference>
<keyword evidence="2" id="KW-1185">Reference proteome</keyword>
<protein>
    <recommendedName>
        <fullName evidence="3">Tick transposon</fullName>
    </recommendedName>
</protein>
<name>A0A9J6EU53_RHIMP</name>
<proteinExistence type="predicted"/>
<organism evidence="1 2">
    <name type="scientific">Rhipicephalus microplus</name>
    <name type="common">Cattle tick</name>
    <name type="synonym">Boophilus microplus</name>
    <dbReference type="NCBI Taxonomy" id="6941"/>
    <lineage>
        <taxon>Eukaryota</taxon>
        <taxon>Metazoa</taxon>
        <taxon>Ecdysozoa</taxon>
        <taxon>Arthropoda</taxon>
        <taxon>Chelicerata</taxon>
        <taxon>Arachnida</taxon>
        <taxon>Acari</taxon>
        <taxon>Parasitiformes</taxon>
        <taxon>Ixodida</taxon>
        <taxon>Ixodoidea</taxon>
        <taxon>Ixodidae</taxon>
        <taxon>Rhipicephalinae</taxon>
        <taxon>Rhipicephalus</taxon>
        <taxon>Boophilus</taxon>
    </lineage>
</organism>
<evidence type="ECO:0008006" key="3">
    <source>
        <dbReference type="Google" id="ProtNLM"/>
    </source>
</evidence>
<gene>
    <name evidence="1" type="ORF">HPB51_015764</name>
</gene>
<evidence type="ECO:0000313" key="2">
    <source>
        <dbReference type="Proteomes" id="UP000821866"/>
    </source>
</evidence>
<reference evidence="1" key="2">
    <citation type="submission" date="2021-09" db="EMBL/GenBank/DDBJ databases">
        <authorList>
            <person name="Jia N."/>
            <person name="Wang J."/>
            <person name="Shi W."/>
            <person name="Du L."/>
            <person name="Sun Y."/>
            <person name="Zhan W."/>
            <person name="Jiang J."/>
            <person name="Wang Q."/>
            <person name="Zhang B."/>
            <person name="Ji P."/>
            <person name="Sakyi L.B."/>
            <person name="Cui X."/>
            <person name="Yuan T."/>
            <person name="Jiang B."/>
            <person name="Yang W."/>
            <person name="Lam T.T.-Y."/>
            <person name="Chang Q."/>
            <person name="Ding S."/>
            <person name="Wang X."/>
            <person name="Zhu J."/>
            <person name="Ruan X."/>
            <person name="Zhao L."/>
            <person name="Wei J."/>
            <person name="Que T."/>
            <person name="Du C."/>
            <person name="Cheng J."/>
            <person name="Dai P."/>
            <person name="Han X."/>
            <person name="Huang E."/>
            <person name="Gao Y."/>
            <person name="Liu J."/>
            <person name="Shao H."/>
            <person name="Ye R."/>
            <person name="Li L."/>
            <person name="Wei W."/>
            <person name="Wang X."/>
            <person name="Wang C."/>
            <person name="Huo Q."/>
            <person name="Li W."/>
            <person name="Guo W."/>
            <person name="Chen H."/>
            <person name="Chen S."/>
            <person name="Zhou L."/>
            <person name="Zhou L."/>
            <person name="Ni X."/>
            <person name="Tian J."/>
            <person name="Zhou Y."/>
            <person name="Sheng Y."/>
            <person name="Liu T."/>
            <person name="Pan Y."/>
            <person name="Xia L."/>
            <person name="Li J."/>
            <person name="Zhao F."/>
            <person name="Cao W."/>
        </authorList>
    </citation>
    <scope>NUCLEOTIDE SEQUENCE</scope>
    <source>
        <strain evidence="1">Rmic-2018</strain>
        <tissue evidence="1">Larvae</tissue>
    </source>
</reference>
<dbReference type="Proteomes" id="UP000821866">
    <property type="component" value="Chromosome 10"/>
</dbReference>
<accession>A0A9J6EU53</accession>
<dbReference type="AlphaFoldDB" id="A0A9J6EU53"/>
<comment type="caution">
    <text evidence="1">The sequence shown here is derived from an EMBL/GenBank/DDBJ whole genome shotgun (WGS) entry which is preliminary data.</text>
</comment>
<sequence length="177" mass="19547">MLKKVFPALCNDVKVGAPARRFAFYTLSPPRLARIFLRGLLAFVSEDNCQMALVSNVPGPGMMFGNAILCMRSEVQERLEVKQRGLGAACDDMLKNNPSHIYDVLNEAKRELAVGVLKKALPSGDDDTETELFATRNVSSVRVKVQLFNMIHSCTPAETASLTMPDSPRRTTNFNPD</sequence>
<reference evidence="1" key="1">
    <citation type="journal article" date="2020" name="Cell">
        <title>Large-Scale Comparative Analyses of Tick Genomes Elucidate Their Genetic Diversity and Vector Capacities.</title>
        <authorList>
            <consortium name="Tick Genome and Microbiome Consortium (TIGMIC)"/>
            <person name="Jia N."/>
            <person name="Wang J."/>
            <person name="Shi W."/>
            <person name="Du L."/>
            <person name="Sun Y."/>
            <person name="Zhan W."/>
            <person name="Jiang J.F."/>
            <person name="Wang Q."/>
            <person name="Zhang B."/>
            <person name="Ji P."/>
            <person name="Bell-Sakyi L."/>
            <person name="Cui X.M."/>
            <person name="Yuan T.T."/>
            <person name="Jiang B.G."/>
            <person name="Yang W.F."/>
            <person name="Lam T.T."/>
            <person name="Chang Q.C."/>
            <person name="Ding S.J."/>
            <person name="Wang X.J."/>
            <person name="Zhu J.G."/>
            <person name="Ruan X.D."/>
            <person name="Zhao L."/>
            <person name="Wei J.T."/>
            <person name="Ye R.Z."/>
            <person name="Que T.C."/>
            <person name="Du C.H."/>
            <person name="Zhou Y.H."/>
            <person name="Cheng J.X."/>
            <person name="Dai P.F."/>
            <person name="Guo W.B."/>
            <person name="Han X.H."/>
            <person name="Huang E.J."/>
            <person name="Li L.F."/>
            <person name="Wei W."/>
            <person name="Gao Y.C."/>
            <person name="Liu J.Z."/>
            <person name="Shao H.Z."/>
            <person name="Wang X."/>
            <person name="Wang C.C."/>
            <person name="Yang T.C."/>
            <person name="Huo Q.B."/>
            <person name="Li W."/>
            <person name="Chen H.Y."/>
            <person name="Chen S.E."/>
            <person name="Zhou L.G."/>
            <person name="Ni X.B."/>
            <person name="Tian J.H."/>
            <person name="Sheng Y."/>
            <person name="Liu T."/>
            <person name="Pan Y.S."/>
            <person name="Xia L.Y."/>
            <person name="Li J."/>
            <person name="Zhao F."/>
            <person name="Cao W.C."/>
        </authorList>
    </citation>
    <scope>NUCLEOTIDE SEQUENCE</scope>
    <source>
        <strain evidence="1">Rmic-2018</strain>
    </source>
</reference>
<evidence type="ECO:0000313" key="1">
    <source>
        <dbReference type="EMBL" id="KAH8037719.1"/>
    </source>
</evidence>